<evidence type="ECO:0000256" key="15">
    <source>
        <dbReference type="RuleBase" id="RU362021"/>
    </source>
</evidence>
<evidence type="ECO:0000256" key="4">
    <source>
        <dbReference type="ARBA" id="ARBA00007064"/>
    </source>
</evidence>
<keyword evidence="11 15" id="KW-0520">NAD</keyword>
<dbReference type="GO" id="GO:0000309">
    <property type="term" value="F:nicotinamide-nucleotide adenylyltransferase activity"/>
    <property type="evidence" value="ECO:0007669"/>
    <property type="project" value="UniProtKB-EC"/>
</dbReference>
<comment type="pathway">
    <text evidence="2 15">Cofactor biosynthesis; NAD(+) biosynthesis; NAD(+) from nicotinamide D-ribonucleotide: step 1/1.</text>
</comment>
<comment type="caution">
    <text evidence="18">The sequence shown here is derived from an EMBL/GenBank/DDBJ whole genome shotgun (WGS) entry which is preliminary data.</text>
</comment>
<dbReference type="GO" id="GO:0004515">
    <property type="term" value="F:nicotinate-nucleotide adenylyltransferase activity"/>
    <property type="evidence" value="ECO:0007669"/>
    <property type="project" value="UniProtKB-EC"/>
</dbReference>
<comment type="cofactor">
    <cofactor evidence="1">
        <name>a divalent metal cation</name>
        <dbReference type="ChEBI" id="CHEBI:60240"/>
    </cofactor>
</comment>
<evidence type="ECO:0000256" key="16">
    <source>
        <dbReference type="SAM" id="MobiDB-lite"/>
    </source>
</evidence>
<feature type="domain" description="Cytidyltransferase-like" evidence="17">
    <location>
        <begin position="185"/>
        <end position="367"/>
    </location>
</feature>
<evidence type="ECO:0000256" key="5">
    <source>
        <dbReference type="ARBA" id="ARBA00022642"/>
    </source>
</evidence>
<comment type="catalytic activity">
    <reaction evidence="13 15">
        <text>beta-nicotinamide D-ribonucleotide + ATP + H(+) = diphosphate + NAD(+)</text>
        <dbReference type="Rhea" id="RHEA:21360"/>
        <dbReference type="ChEBI" id="CHEBI:14649"/>
        <dbReference type="ChEBI" id="CHEBI:15378"/>
        <dbReference type="ChEBI" id="CHEBI:30616"/>
        <dbReference type="ChEBI" id="CHEBI:33019"/>
        <dbReference type="ChEBI" id="CHEBI:57540"/>
        <dbReference type="EC" id="2.7.7.1"/>
    </reaction>
</comment>
<dbReference type="Pfam" id="PF01467">
    <property type="entry name" value="CTP_transf_like"/>
    <property type="match status" value="1"/>
</dbReference>
<reference evidence="18" key="1">
    <citation type="submission" date="2018-10" db="EMBL/GenBank/DDBJ databases">
        <title>Population genomic analysis revealed the cold adaptation of white poplar.</title>
        <authorList>
            <person name="Liu Y.-J."/>
        </authorList>
    </citation>
    <scope>NUCLEOTIDE SEQUENCE [LARGE SCALE GENOMIC DNA]</scope>
    <source>
        <strain evidence="18">PAL-ZL1</strain>
    </source>
</reference>
<evidence type="ECO:0000256" key="9">
    <source>
        <dbReference type="ARBA" id="ARBA00022741"/>
    </source>
</evidence>
<comment type="function">
    <text evidence="14">Catalyzes the formation of NAD(+) from nicotinamide mononucleotide (NMN) and ATP. Can also use the deamidated form; nicotinic acid mononucleotide (NaMN) as substrate.</text>
</comment>
<evidence type="ECO:0000259" key="17">
    <source>
        <dbReference type="Pfam" id="PF01467"/>
    </source>
</evidence>
<dbReference type="Gene3D" id="3.10.450.40">
    <property type="match status" value="1"/>
</dbReference>
<evidence type="ECO:0000256" key="10">
    <source>
        <dbReference type="ARBA" id="ARBA00022840"/>
    </source>
</evidence>
<dbReference type="EC" id="2.7.7.1" evidence="15"/>
<evidence type="ECO:0000256" key="2">
    <source>
        <dbReference type="ARBA" id="ARBA00004658"/>
    </source>
</evidence>
<dbReference type="PANTHER" id="PTHR12039">
    <property type="entry name" value="NICOTINAMIDE MONONUCLEOTIDE ADENYLYLTRANSFERASE"/>
    <property type="match status" value="1"/>
</dbReference>
<dbReference type="PANTHER" id="PTHR12039:SF0">
    <property type="entry name" value="NICOTINAMIDE-NUCLEOTIDE ADENYLYLTRANSFERASE"/>
    <property type="match status" value="1"/>
</dbReference>
<name>A0A4U5Q322_POPAL</name>
<comment type="pathway">
    <text evidence="3">Cofactor biosynthesis; NAD(+) biosynthesis; deamido-NAD(+) from nicotinate D-ribonucleotide: step 1/1.</text>
</comment>
<dbReference type="SUPFAM" id="SSF52374">
    <property type="entry name" value="Nucleotidylyl transferase"/>
    <property type="match status" value="1"/>
</dbReference>
<feature type="region of interest" description="Disordered" evidence="16">
    <location>
        <begin position="126"/>
        <end position="156"/>
    </location>
</feature>
<gene>
    <name evidence="18" type="ORF">D5086_0000145440</name>
</gene>
<protein>
    <recommendedName>
        <fullName evidence="15">Nicotinamide-nucleotide adenylyltransferase</fullName>
        <ecNumber evidence="15">2.7.7.1</ecNumber>
        <ecNumber evidence="15">2.7.7.18</ecNumber>
    </recommendedName>
</protein>
<dbReference type="InterPro" id="IPR014729">
    <property type="entry name" value="Rossmann-like_a/b/a_fold"/>
</dbReference>
<evidence type="ECO:0000256" key="14">
    <source>
        <dbReference type="ARBA" id="ARBA00054019"/>
    </source>
</evidence>
<accession>A0A4U5Q322</accession>
<dbReference type="InterPro" id="IPR051182">
    <property type="entry name" value="Euk_NMN_adenylyltrnsfrase"/>
</dbReference>
<dbReference type="GO" id="GO:0046872">
    <property type="term" value="F:metal ion binding"/>
    <property type="evidence" value="ECO:0007669"/>
    <property type="project" value="UniProtKB-KW"/>
</dbReference>
<dbReference type="STRING" id="43335.A0A4U5Q322"/>
<dbReference type="UniPathway" id="UPA00253">
    <property type="reaction ID" value="UER00332"/>
</dbReference>
<proteinExistence type="inferred from homology"/>
<feature type="compositionally biased region" description="Basic and acidic residues" evidence="16">
    <location>
        <begin position="146"/>
        <end position="156"/>
    </location>
</feature>
<dbReference type="CDD" id="cd09286">
    <property type="entry name" value="NMNAT_Eukarya"/>
    <property type="match status" value="1"/>
</dbReference>
<dbReference type="EC" id="2.7.7.18" evidence="15"/>
<keyword evidence="9 15" id="KW-0547">Nucleotide-binding</keyword>
<dbReference type="AlphaFoldDB" id="A0A4U5Q322"/>
<keyword evidence="6 15" id="KW-0808">Transferase</keyword>
<keyword evidence="10 15" id="KW-0067">ATP-binding</keyword>
<evidence type="ECO:0000256" key="7">
    <source>
        <dbReference type="ARBA" id="ARBA00022695"/>
    </source>
</evidence>
<sequence>MEEQFVRLKKMKKQEEVGPVRLGPKTFVSAVEMFDFFYNSFHFWPPNLNVNKFEHMVLVELLMQDHLEPEKKIGCGIQAFQVRFRPMWKTRCIFLIWDDEFVDDFSFWKCIDNILPLPEDMRIKSDATLSSGGGKSRKRKGGGVRIGEHNHGRGDIMDPQLPMEKVSFGLNSTEENNKINVVLVATGSFNPPTFMHLRLFELARDALQSEGYHVIAAYMSPVNDAYKKAGLISGEHRLQMCSLACETSDFVMVDQWEVNQSTYQRTLTILQRVESSFTNGMKMSRESLKVMLVCGSDLLQSFGIPGFWNRDHVRTICSNYGVVCIRREGQDIKKIVSEDEILNENKGNIKVTDDLVPNQISSTKVRECISRGLSIKYLTADGVVDYIREKGLYLN</sequence>
<dbReference type="Pfam" id="PF11523">
    <property type="entry name" value="DUF3223"/>
    <property type="match status" value="1"/>
</dbReference>
<organism evidence="18">
    <name type="scientific">Populus alba</name>
    <name type="common">White poplar</name>
    <dbReference type="NCBI Taxonomy" id="43335"/>
    <lineage>
        <taxon>Eukaryota</taxon>
        <taxon>Viridiplantae</taxon>
        <taxon>Streptophyta</taxon>
        <taxon>Embryophyta</taxon>
        <taxon>Tracheophyta</taxon>
        <taxon>Spermatophyta</taxon>
        <taxon>Magnoliopsida</taxon>
        <taxon>eudicotyledons</taxon>
        <taxon>Gunneridae</taxon>
        <taxon>Pentapetalae</taxon>
        <taxon>rosids</taxon>
        <taxon>fabids</taxon>
        <taxon>Malpighiales</taxon>
        <taxon>Salicaceae</taxon>
        <taxon>Saliceae</taxon>
        <taxon>Populus</taxon>
    </lineage>
</organism>
<evidence type="ECO:0000256" key="12">
    <source>
        <dbReference type="ARBA" id="ARBA00048721"/>
    </source>
</evidence>
<evidence type="ECO:0000256" key="6">
    <source>
        <dbReference type="ARBA" id="ARBA00022679"/>
    </source>
</evidence>
<dbReference type="FunFam" id="3.10.450.40:FF:000016">
    <property type="entry name" value="Predicted protein"/>
    <property type="match status" value="1"/>
</dbReference>
<evidence type="ECO:0000256" key="11">
    <source>
        <dbReference type="ARBA" id="ARBA00023027"/>
    </source>
</evidence>
<dbReference type="EMBL" id="RCHU01000462">
    <property type="protein sequence ID" value="TKS04343.1"/>
    <property type="molecule type" value="Genomic_DNA"/>
</dbReference>
<evidence type="ECO:0000313" key="18">
    <source>
        <dbReference type="EMBL" id="TKS04343.1"/>
    </source>
</evidence>
<dbReference type="GO" id="GO:0005524">
    <property type="term" value="F:ATP binding"/>
    <property type="evidence" value="ECO:0007669"/>
    <property type="project" value="UniProtKB-KW"/>
</dbReference>
<dbReference type="InterPro" id="IPR045094">
    <property type="entry name" value="NMNAT_euk"/>
</dbReference>
<dbReference type="InterPro" id="IPR004821">
    <property type="entry name" value="Cyt_trans-like"/>
</dbReference>
<comment type="similarity">
    <text evidence="4 15">Belongs to the eukaryotic NMN adenylyltransferase family.</text>
</comment>
<dbReference type="GO" id="GO:0009435">
    <property type="term" value="P:NAD+ biosynthetic process"/>
    <property type="evidence" value="ECO:0007669"/>
    <property type="project" value="UniProtKB-UniPathway"/>
</dbReference>
<keyword evidence="5 15" id="KW-0662">Pyridine nucleotide biosynthesis</keyword>
<evidence type="ECO:0000256" key="1">
    <source>
        <dbReference type="ARBA" id="ARBA00001968"/>
    </source>
</evidence>
<keyword evidence="7 15" id="KW-0548">Nucleotidyltransferase</keyword>
<dbReference type="Gene3D" id="3.40.50.620">
    <property type="entry name" value="HUPs"/>
    <property type="match status" value="1"/>
</dbReference>
<evidence type="ECO:0000256" key="8">
    <source>
        <dbReference type="ARBA" id="ARBA00022723"/>
    </source>
</evidence>
<evidence type="ECO:0000256" key="13">
    <source>
        <dbReference type="ARBA" id="ARBA00049001"/>
    </source>
</evidence>
<dbReference type="NCBIfam" id="TIGR00482">
    <property type="entry name" value="nicotinate (nicotinamide) nucleotide adenylyltransferase"/>
    <property type="match status" value="1"/>
</dbReference>
<comment type="catalytic activity">
    <reaction evidence="12 15">
        <text>nicotinate beta-D-ribonucleotide + ATP + H(+) = deamido-NAD(+) + diphosphate</text>
        <dbReference type="Rhea" id="RHEA:22860"/>
        <dbReference type="ChEBI" id="CHEBI:15378"/>
        <dbReference type="ChEBI" id="CHEBI:30616"/>
        <dbReference type="ChEBI" id="CHEBI:33019"/>
        <dbReference type="ChEBI" id="CHEBI:57502"/>
        <dbReference type="ChEBI" id="CHEBI:58437"/>
        <dbReference type="EC" id="2.7.7.18"/>
    </reaction>
</comment>
<dbReference type="FunFam" id="3.40.50.620:FF:000200">
    <property type="entry name" value="Nicotinamide-nucleotide adenylyltransferase"/>
    <property type="match status" value="1"/>
</dbReference>
<evidence type="ECO:0000256" key="3">
    <source>
        <dbReference type="ARBA" id="ARBA00005019"/>
    </source>
</evidence>
<keyword evidence="8" id="KW-0479">Metal-binding</keyword>
<dbReference type="InterPro" id="IPR005248">
    <property type="entry name" value="NadD/NMNAT"/>
</dbReference>